<proteinExistence type="predicted"/>
<dbReference type="EMBL" id="QRMI01000022">
    <property type="protein sequence ID" value="RHJ60495.1"/>
    <property type="molecule type" value="Genomic_DNA"/>
</dbReference>
<dbReference type="AlphaFoldDB" id="A0A415D3I8"/>
<gene>
    <name evidence="1" type="ORF">DW116_09375</name>
</gene>
<evidence type="ECO:0000313" key="1">
    <source>
        <dbReference type="EMBL" id="RHJ60495.1"/>
    </source>
</evidence>
<dbReference type="InterPro" id="IPR045425">
    <property type="entry name" value="DUF6508"/>
</dbReference>
<organism evidence="1 2">
    <name type="scientific">[Ruminococcus] lactaris</name>
    <dbReference type="NCBI Taxonomy" id="46228"/>
    <lineage>
        <taxon>Bacteria</taxon>
        <taxon>Bacillati</taxon>
        <taxon>Bacillota</taxon>
        <taxon>Clostridia</taxon>
        <taxon>Lachnospirales</taxon>
        <taxon>Lachnospiraceae</taxon>
        <taxon>Mediterraneibacter</taxon>
    </lineage>
</organism>
<reference evidence="1 2" key="1">
    <citation type="submission" date="2018-08" db="EMBL/GenBank/DDBJ databases">
        <title>A genome reference for cultivated species of the human gut microbiota.</title>
        <authorList>
            <person name="Zou Y."/>
            <person name="Xue W."/>
            <person name="Luo G."/>
        </authorList>
    </citation>
    <scope>NUCLEOTIDE SEQUENCE [LARGE SCALE GENOMIC DNA]</scope>
    <source>
        <strain evidence="1 2">AM09-9</strain>
    </source>
</reference>
<dbReference type="Pfam" id="PF20118">
    <property type="entry name" value="DUF6508"/>
    <property type="match status" value="1"/>
</dbReference>
<evidence type="ECO:0000313" key="2">
    <source>
        <dbReference type="Proteomes" id="UP000285832"/>
    </source>
</evidence>
<dbReference type="Proteomes" id="UP000285832">
    <property type="component" value="Unassembled WGS sequence"/>
</dbReference>
<accession>A0A415D3I8</accession>
<comment type="caution">
    <text evidence="1">The sequence shown here is derived from an EMBL/GenBank/DDBJ whole genome shotgun (WGS) entry which is preliminary data.</text>
</comment>
<protein>
    <submittedName>
        <fullName evidence="1">Uncharacterized protein</fullName>
    </submittedName>
</protein>
<sequence length="106" mass="12097">MTNTGKIQAIRSVLLLNDPDKSRYIKLLENLGDLKINYGDYMITEPIDCNEELKRISGADYELCTALLTMLLREDHFSNGSFERRFAEGQVLSVLVRMKDVLIAEV</sequence>
<dbReference type="RefSeq" id="WP_023923121.1">
    <property type="nucleotide sequence ID" value="NZ_JAQDJO010000026.1"/>
</dbReference>
<name>A0A415D3I8_9FIRM</name>